<dbReference type="GO" id="GO:0016020">
    <property type="term" value="C:membrane"/>
    <property type="evidence" value="ECO:0007669"/>
    <property type="project" value="UniProtKB-SubCell"/>
</dbReference>
<accession>A0A7G9WL82</accession>
<keyword evidence="4 6" id="KW-1133">Transmembrane helix</keyword>
<organism evidence="7 8">
    <name type="scientific">Caproicibacterium amylolyticum</name>
    <dbReference type="NCBI Taxonomy" id="2766537"/>
    <lineage>
        <taxon>Bacteria</taxon>
        <taxon>Bacillati</taxon>
        <taxon>Bacillota</taxon>
        <taxon>Clostridia</taxon>
        <taxon>Eubacteriales</taxon>
        <taxon>Oscillospiraceae</taxon>
        <taxon>Caproicibacterium</taxon>
    </lineage>
</organism>
<evidence type="ECO:0000313" key="8">
    <source>
        <dbReference type="Proteomes" id="UP000516046"/>
    </source>
</evidence>
<dbReference type="AlphaFoldDB" id="A0A7G9WL82"/>
<evidence type="ECO:0000256" key="3">
    <source>
        <dbReference type="ARBA" id="ARBA00022692"/>
    </source>
</evidence>
<evidence type="ECO:0000313" key="7">
    <source>
        <dbReference type="EMBL" id="QNO19444.1"/>
    </source>
</evidence>
<keyword evidence="5 6" id="KW-0472">Membrane</keyword>
<protein>
    <submittedName>
        <fullName evidence="7">LemA family protein</fullName>
    </submittedName>
</protein>
<evidence type="ECO:0000256" key="1">
    <source>
        <dbReference type="ARBA" id="ARBA00004167"/>
    </source>
</evidence>
<dbReference type="PANTHER" id="PTHR34478">
    <property type="entry name" value="PROTEIN LEMA"/>
    <property type="match status" value="1"/>
</dbReference>
<gene>
    <name evidence="7" type="ORF">H6X83_05915</name>
</gene>
<proteinExistence type="inferred from homology"/>
<keyword evidence="3 6" id="KW-0812">Transmembrane</keyword>
<evidence type="ECO:0000256" key="5">
    <source>
        <dbReference type="ARBA" id="ARBA00023136"/>
    </source>
</evidence>
<feature type="transmembrane region" description="Helical" evidence="6">
    <location>
        <begin position="6"/>
        <end position="29"/>
    </location>
</feature>
<dbReference type="PANTHER" id="PTHR34478:SF2">
    <property type="entry name" value="MEMBRANE PROTEIN"/>
    <property type="match status" value="1"/>
</dbReference>
<reference evidence="7 8" key="1">
    <citation type="submission" date="2020-08" db="EMBL/GenBank/DDBJ databases">
        <authorList>
            <person name="Ren C."/>
            <person name="Gu Y."/>
            <person name="Xu Y."/>
        </authorList>
    </citation>
    <scope>NUCLEOTIDE SEQUENCE [LARGE SCALE GENOMIC DNA]</scope>
    <source>
        <strain evidence="7 8">LBM18003</strain>
    </source>
</reference>
<sequence length="195" mass="21059">MSTGGIIGIGILVVIVILVIASISTYNGLVTKRQNVKTQLSQIDTELQRRNDLIPNLVNTVKGAANVEKSIYDDIANARTKLAGASSVKEKDAANTELDGAVSRLLVVAEQYPTVQSNSQFRDLTVELEGTENRIRQTRGKYNTAAGEYNADIQKFPTSLIANMTGFREADLFKADDSATKVPTVDFSSSTASTK</sequence>
<dbReference type="Gene3D" id="1.20.1440.20">
    <property type="entry name" value="LemA-like domain"/>
    <property type="match status" value="1"/>
</dbReference>
<dbReference type="Pfam" id="PF04011">
    <property type="entry name" value="LemA"/>
    <property type="match status" value="1"/>
</dbReference>
<dbReference type="InterPro" id="IPR023353">
    <property type="entry name" value="LemA-like_dom_sf"/>
</dbReference>
<comment type="subcellular location">
    <subcellularLocation>
        <location evidence="1">Membrane</location>
        <topology evidence="1">Single-pass membrane protein</topology>
    </subcellularLocation>
</comment>
<evidence type="ECO:0000256" key="6">
    <source>
        <dbReference type="SAM" id="Phobius"/>
    </source>
</evidence>
<evidence type="ECO:0000256" key="2">
    <source>
        <dbReference type="ARBA" id="ARBA00008854"/>
    </source>
</evidence>
<evidence type="ECO:0000256" key="4">
    <source>
        <dbReference type="ARBA" id="ARBA00022989"/>
    </source>
</evidence>
<dbReference type="Proteomes" id="UP000516046">
    <property type="component" value="Chromosome"/>
</dbReference>
<dbReference type="EMBL" id="CP060696">
    <property type="protein sequence ID" value="QNO19444.1"/>
    <property type="molecule type" value="Genomic_DNA"/>
</dbReference>
<dbReference type="KEGG" id="caml:H6X83_05915"/>
<dbReference type="RefSeq" id="WP_212508506.1">
    <property type="nucleotide sequence ID" value="NZ_CP060696.1"/>
</dbReference>
<dbReference type="SUPFAM" id="SSF140478">
    <property type="entry name" value="LemA-like"/>
    <property type="match status" value="1"/>
</dbReference>
<comment type="similarity">
    <text evidence="2">Belongs to the LemA family.</text>
</comment>
<name>A0A7G9WL82_9FIRM</name>
<dbReference type="InterPro" id="IPR007156">
    <property type="entry name" value="MamQ_LemA"/>
</dbReference>
<keyword evidence="8" id="KW-1185">Reference proteome</keyword>